<organism evidence="2">
    <name type="scientific">Solanum chilense</name>
    <name type="common">Tomato</name>
    <name type="synonym">Lycopersicon chilense</name>
    <dbReference type="NCBI Taxonomy" id="4083"/>
    <lineage>
        <taxon>Eukaryota</taxon>
        <taxon>Viridiplantae</taxon>
        <taxon>Streptophyta</taxon>
        <taxon>Embryophyta</taxon>
        <taxon>Tracheophyta</taxon>
        <taxon>Spermatophyta</taxon>
        <taxon>Magnoliopsida</taxon>
        <taxon>eudicotyledons</taxon>
        <taxon>Gunneridae</taxon>
        <taxon>Pentapetalae</taxon>
        <taxon>asterids</taxon>
        <taxon>lamiids</taxon>
        <taxon>Solanales</taxon>
        <taxon>Solanaceae</taxon>
        <taxon>Solanoideae</taxon>
        <taxon>Solaneae</taxon>
        <taxon>Solanum</taxon>
        <taxon>Solanum subgen. Lycopersicon</taxon>
    </lineage>
</organism>
<sequence length="65" mass="7816">MTHFSSLCVCSIYFSLYFSLFLSVFLSIFLCVYISLFFFQLNVFFFIIFLTESLVLIKRNVIEWD</sequence>
<comment type="caution">
    <text evidence="2">The sequence shown here is derived from an EMBL/GenBank/DDBJ whole genome shotgun (WGS) entry which is preliminary data.</text>
</comment>
<protein>
    <submittedName>
        <fullName evidence="2">Uncharacterized protein</fullName>
    </submittedName>
</protein>
<name>A0A6N2AWG6_SOLCI</name>
<keyword evidence="1" id="KW-1133">Transmembrane helix</keyword>
<accession>A0A6N2AWG6</accession>
<feature type="transmembrane region" description="Helical" evidence="1">
    <location>
        <begin position="36"/>
        <end position="57"/>
    </location>
</feature>
<keyword evidence="1" id="KW-0472">Membrane</keyword>
<reference evidence="2" key="1">
    <citation type="submission" date="2019-05" db="EMBL/GenBank/DDBJ databases">
        <title>The de novo reference genome and transcriptome assemblies of the wild tomato species Solanum chilense.</title>
        <authorList>
            <person name="Stam R."/>
            <person name="Nosenko T."/>
            <person name="Hoerger A.C."/>
            <person name="Stephan W."/>
            <person name="Seidel M.A."/>
            <person name="Kuhn J.M.M."/>
            <person name="Haberer G."/>
            <person name="Tellier A."/>
        </authorList>
    </citation>
    <scope>NUCLEOTIDE SEQUENCE</scope>
    <source>
        <tissue evidence="2">Mature leaves</tissue>
    </source>
</reference>
<feature type="transmembrane region" description="Helical" evidence="1">
    <location>
        <begin position="7"/>
        <end position="30"/>
    </location>
</feature>
<evidence type="ECO:0000256" key="1">
    <source>
        <dbReference type="SAM" id="Phobius"/>
    </source>
</evidence>
<gene>
    <name evidence="2" type="ORF">EJD97_020820</name>
</gene>
<dbReference type="EMBL" id="RXGB01006141">
    <property type="protein sequence ID" value="TMW86842.1"/>
    <property type="molecule type" value="Genomic_DNA"/>
</dbReference>
<dbReference type="AlphaFoldDB" id="A0A6N2AWG6"/>
<keyword evidence="1" id="KW-0812">Transmembrane</keyword>
<evidence type="ECO:0000313" key="2">
    <source>
        <dbReference type="EMBL" id="TMW86842.1"/>
    </source>
</evidence>
<proteinExistence type="predicted"/>